<dbReference type="PANTHER" id="PTHR13234">
    <property type="entry name" value="GAMMA-INTERFERON INDUCIBLE LYSOSOMAL THIOL REDUCTASE GILT"/>
    <property type="match status" value="1"/>
</dbReference>
<keyword evidence="4 6" id="KW-0732">Signal</keyword>
<evidence type="ECO:0000256" key="5">
    <source>
        <dbReference type="ARBA" id="ARBA00023180"/>
    </source>
</evidence>
<evidence type="ECO:0000313" key="8">
    <source>
        <dbReference type="Proteomes" id="UP001222325"/>
    </source>
</evidence>
<evidence type="ECO:0000256" key="6">
    <source>
        <dbReference type="SAM" id="SignalP"/>
    </source>
</evidence>
<dbReference type="AlphaFoldDB" id="A0AAD6XTX6"/>
<feature type="chain" id="PRO_5042205901" evidence="6">
    <location>
        <begin position="17"/>
        <end position="220"/>
    </location>
</feature>
<dbReference type="Proteomes" id="UP001222325">
    <property type="component" value="Unassembled WGS sequence"/>
</dbReference>
<evidence type="ECO:0000256" key="2">
    <source>
        <dbReference type="ARBA" id="ARBA00005679"/>
    </source>
</evidence>
<keyword evidence="5" id="KW-0325">Glycoprotein</keyword>
<comment type="subcellular location">
    <subcellularLocation>
        <location evidence="1">Secreted</location>
    </subcellularLocation>
</comment>
<name>A0AAD6XTX6_9AGAR</name>
<dbReference type="Pfam" id="PF03227">
    <property type="entry name" value="GILT"/>
    <property type="match status" value="1"/>
</dbReference>
<dbReference type="GO" id="GO:0016671">
    <property type="term" value="F:oxidoreductase activity, acting on a sulfur group of donors, disulfide as acceptor"/>
    <property type="evidence" value="ECO:0007669"/>
    <property type="project" value="InterPro"/>
</dbReference>
<comment type="similarity">
    <text evidence="2">Belongs to the GILT family.</text>
</comment>
<keyword evidence="3" id="KW-0964">Secreted</keyword>
<dbReference type="PANTHER" id="PTHR13234:SF8">
    <property type="entry name" value="GAMMA-INTERFERON-INDUCIBLE LYSOSOMAL THIOL REDUCTASE"/>
    <property type="match status" value="1"/>
</dbReference>
<organism evidence="7 8">
    <name type="scientific">Mycena belliarum</name>
    <dbReference type="NCBI Taxonomy" id="1033014"/>
    <lineage>
        <taxon>Eukaryota</taxon>
        <taxon>Fungi</taxon>
        <taxon>Dikarya</taxon>
        <taxon>Basidiomycota</taxon>
        <taxon>Agaricomycotina</taxon>
        <taxon>Agaricomycetes</taxon>
        <taxon>Agaricomycetidae</taxon>
        <taxon>Agaricales</taxon>
        <taxon>Marasmiineae</taxon>
        <taxon>Mycenaceae</taxon>
        <taxon>Mycena</taxon>
    </lineage>
</organism>
<dbReference type="GO" id="GO:0005576">
    <property type="term" value="C:extracellular region"/>
    <property type="evidence" value="ECO:0007669"/>
    <property type="project" value="UniProtKB-SubCell"/>
</dbReference>
<accession>A0AAD6XTX6</accession>
<reference evidence="7" key="1">
    <citation type="submission" date="2023-03" db="EMBL/GenBank/DDBJ databases">
        <title>Massive genome expansion in bonnet fungi (Mycena s.s.) driven by repeated elements and novel gene families across ecological guilds.</title>
        <authorList>
            <consortium name="Lawrence Berkeley National Laboratory"/>
            <person name="Harder C.B."/>
            <person name="Miyauchi S."/>
            <person name="Viragh M."/>
            <person name="Kuo A."/>
            <person name="Thoen E."/>
            <person name="Andreopoulos B."/>
            <person name="Lu D."/>
            <person name="Skrede I."/>
            <person name="Drula E."/>
            <person name="Henrissat B."/>
            <person name="Morin E."/>
            <person name="Kohler A."/>
            <person name="Barry K."/>
            <person name="LaButti K."/>
            <person name="Morin E."/>
            <person name="Salamov A."/>
            <person name="Lipzen A."/>
            <person name="Mereny Z."/>
            <person name="Hegedus B."/>
            <person name="Baldrian P."/>
            <person name="Stursova M."/>
            <person name="Weitz H."/>
            <person name="Taylor A."/>
            <person name="Grigoriev I.V."/>
            <person name="Nagy L.G."/>
            <person name="Martin F."/>
            <person name="Kauserud H."/>
        </authorList>
    </citation>
    <scope>NUCLEOTIDE SEQUENCE</scope>
    <source>
        <strain evidence="7">CBHHK173m</strain>
    </source>
</reference>
<comment type="caution">
    <text evidence="7">The sequence shown here is derived from an EMBL/GenBank/DDBJ whole genome shotgun (WGS) entry which is preliminary data.</text>
</comment>
<evidence type="ECO:0000256" key="3">
    <source>
        <dbReference type="ARBA" id="ARBA00022525"/>
    </source>
</evidence>
<evidence type="ECO:0000313" key="7">
    <source>
        <dbReference type="EMBL" id="KAJ7095374.1"/>
    </source>
</evidence>
<dbReference type="EMBL" id="JARJCN010000013">
    <property type="protein sequence ID" value="KAJ7095374.1"/>
    <property type="molecule type" value="Genomic_DNA"/>
</dbReference>
<keyword evidence="8" id="KW-1185">Reference proteome</keyword>
<feature type="signal peptide" evidence="6">
    <location>
        <begin position="1"/>
        <end position="16"/>
    </location>
</feature>
<sequence>MRLFRTFPLAVAGVAAAGFPHDSAQQAFHKSVTRVPVELGVMSRCPDALLCESVFDRVLEQVSSKINLKLVYVADFNSTDPDFGITCLHGPGECAGNVQQLCAARYSNRWWEFVRCQNSRGGFQVGLPAVALQCAETVGIDWERSGLGDCAGLDGKGSEGINLLRSSLISGKALEIKKSCTVLINHNKVCVHDGTWKECAIGHQVDDFVQKINNEYERMN</sequence>
<evidence type="ECO:0000256" key="4">
    <source>
        <dbReference type="ARBA" id="ARBA00022729"/>
    </source>
</evidence>
<dbReference type="InterPro" id="IPR004911">
    <property type="entry name" value="Interferon-induced_GILT"/>
</dbReference>
<gene>
    <name evidence="7" type="ORF">B0H15DRAFT_921502</name>
</gene>
<proteinExistence type="inferred from homology"/>
<protein>
    <submittedName>
        <fullName evidence="7">Uncharacterized protein</fullName>
    </submittedName>
</protein>
<evidence type="ECO:0000256" key="1">
    <source>
        <dbReference type="ARBA" id="ARBA00004613"/>
    </source>
</evidence>